<accession>A0A6J5TX50</accession>
<dbReference type="EMBL" id="CAEKDK010000002">
    <property type="protein sequence ID" value="CAB4268342.1"/>
    <property type="molecule type" value="Genomic_DNA"/>
</dbReference>
<proteinExistence type="predicted"/>
<keyword evidence="4" id="KW-1185">Reference proteome</keyword>
<evidence type="ECO:0000313" key="2">
    <source>
        <dbReference type="EMBL" id="CAB4298714.1"/>
    </source>
</evidence>
<dbReference type="EMBL" id="CAEKKB010000002">
    <property type="protein sequence ID" value="CAB4298714.1"/>
    <property type="molecule type" value="Genomic_DNA"/>
</dbReference>
<name>A0A6J5TX50_PRUAR</name>
<sequence>MVGVGLLLPRKKRGRIVSVWGWISRSKAWGIDGSAPGGARLGMGWVLGARAGVLGFRVDGVVGGDRAGGGGWR</sequence>
<organism evidence="1 3">
    <name type="scientific">Prunus armeniaca</name>
    <name type="common">Apricot</name>
    <name type="synonym">Armeniaca vulgaris</name>
    <dbReference type="NCBI Taxonomy" id="36596"/>
    <lineage>
        <taxon>Eukaryota</taxon>
        <taxon>Viridiplantae</taxon>
        <taxon>Streptophyta</taxon>
        <taxon>Embryophyta</taxon>
        <taxon>Tracheophyta</taxon>
        <taxon>Spermatophyta</taxon>
        <taxon>Magnoliopsida</taxon>
        <taxon>eudicotyledons</taxon>
        <taxon>Gunneridae</taxon>
        <taxon>Pentapetalae</taxon>
        <taxon>rosids</taxon>
        <taxon>fabids</taxon>
        <taxon>Rosales</taxon>
        <taxon>Rosaceae</taxon>
        <taxon>Amygdaloideae</taxon>
        <taxon>Amygdaleae</taxon>
        <taxon>Prunus</taxon>
    </lineage>
</organism>
<dbReference type="AlphaFoldDB" id="A0A6J5TX50"/>
<evidence type="ECO:0000313" key="4">
    <source>
        <dbReference type="Proteomes" id="UP000507245"/>
    </source>
</evidence>
<gene>
    <name evidence="1" type="ORF">CURHAP_LOCUS11739</name>
    <name evidence="2" type="ORF">ORAREDHAP_LOCUS11384</name>
</gene>
<reference evidence="1 3" key="2">
    <citation type="submission" date="2020-05" db="EMBL/GenBank/DDBJ databases">
        <authorList>
            <person name="Campoy J."/>
            <person name="Schneeberger K."/>
            <person name="Spophaly S."/>
        </authorList>
    </citation>
    <scope>NUCLEOTIDE SEQUENCE [LARGE SCALE GENOMIC DNA]</scope>
    <source>
        <strain evidence="1">PruArmRojPasFocal</strain>
    </source>
</reference>
<dbReference type="Proteomes" id="UP000507245">
    <property type="component" value="Unassembled WGS sequence"/>
</dbReference>
<dbReference type="Proteomes" id="UP000507222">
    <property type="component" value="Unassembled WGS sequence"/>
</dbReference>
<reference evidence="4" key="1">
    <citation type="journal article" date="2020" name="Genome Biol.">
        <title>Gamete binning: chromosome-level and haplotype-resolved genome assembly enabled by high-throughput single-cell sequencing of gamete genomes.</title>
        <authorList>
            <person name="Campoy J.A."/>
            <person name="Sun H."/>
            <person name="Goel M."/>
            <person name="Jiao W.-B."/>
            <person name="Folz-Donahue K."/>
            <person name="Wang N."/>
            <person name="Rubio M."/>
            <person name="Liu C."/>
            <person name="Kukat C."/>
            <person name="Ruiz D."/>
            <person name="Huettel B."/>
            <person name="Schneeberger K."/>
        </authorList>
    </citation>
    <scope>NUCLEOTIDE SEQUENCE [LARGE SCALE GENOMIC DNA]</scope>
    <source>
        <strain evidence="4">cv. Rojo Pasion</strain>
    </source>
</reference>
<protein>
    <submittedName>
        <fullName evidence="1">Uncharacterized protein</fullName>
    </submittedName>
</protein>
<evidence type="ECO:0000313" key="3">
    <source>
        <dbReference type="Proteomes" id="UP000507222"/>
    </source>
</evidence>
<evidence type="ECO:0000313" key="1">
    <source>
        <dbReference type="EMBL" id="CAB4268342.1"/>
    </source>
</evidence>